<protein>
    <submittedName>
        <fullName evidence="2">Glycosyltransferase family 1 protein</fullName>
    </submittedName>
</protein>
<keyword evidence="3" id="KW-1185">Reference proteome</keyword>
<dbReference type="Pfam" id="PF13692">
    <property type="entry name" value="Glyco_trans_1_4"/>
    <property type="match status" value="1"/>
</dbReference>
<feature type="domain" description="Glycosyltransferase subfamily 4-like N-terminal" evidence="1">
    <location>
        <begin position="14"/>
        <end position="165"/>
    </location>
</feature>
<evidence type="ECO:0000313" key="3">
    <source>
        <dbReference type="Proteomes" id="UP001187221"/>
    </source>
</evidence>
<gene>
    <name evidence="2" type="ORF">NUTIK01_09410</name>
</gene>
<dbReference type="Pfam" id="PF13439">
    <property type="entry name" value="Glyco_transf_4"/>
    <property type="match status" value="1"/>
</dbReference>
<dbReference type="Gene3D" id="3.40.50.2000">
    <property type="entry name" value="Glycogen Phosphorylase B"/>
    <property type="match status" value="2"/>
</dbReference>
<dbReference type="InterPro" id="IPR050194">
    <property type="entry name" value="Glycosyltransferase_grp1"/>
</dbReference>
<comment type="caution">
    <text evidence="2">The sequence shown here is derived from an EMBL/GenBank/DDBJ whole genome shotgun (WGS) entry which is preliminary data.</text>
</comment>
<dbReference type="CDD" id="cd03814">
    <property type="entry name" value="GT4-like"/>
    <property type="match status" value="1"/>
</dbReference>
<dbReference type="PANTHER" id="PTHR45947">
    <property type="entry name" value="SULFOQUINOVOSYL TRANSFERASE SQD2"/>
    <property type="match status" value="1"/>
</dbReference>
<accession>A0ABQ6P6Y0</accession>
<evidence type="ECO:0000259" key="1">
    <source>
        <dbReference type="Pfam" id="PF13439"/>
    </source>
</evidence>
<dbReference type="InterPro" id="IPR028098">
    <property type="entry name" value="Glyco_trans_4-like_N"/>
</dbReference>
<proteinExistence type="predicted"/>
<sequence length="361" mass="38709">MRIAICTDAWHPQVNGVVRTLSTTVALLRARGHEVCLVTPEQFRTLALPGYSEIRLAMAPRFGTRRILRAFAPDIVHIATEGPIGWSARSWCKAEGMPFTSAFHTRFPDYAAMRTGLSPEAFWPVMRRFHARSSAVLVATPSLAAELAGHGLCQTRLWSRGIEPAQFRPALTPERAGTPWADLPGPLLLYVGRVAVEKNLGAFLEAPVAGTKLVVGDGPDLAMLRARHPQALFAGAMAGENLARAYRAADCFVFPSRTDTFGLVMIEAMACGVPVAAFPVPGPLDIVGPQGRGPFGTLASPVGMLDEDLPRAIAGALACDRAAVATHGASYSWKAATDQFEAALRDAVETWARTNWAIMAA</sequence>
<dbReference type="Proteomes" id="UP001187221">
    <property type="component" value="Unassembled WGS sequence"/>
</dbReference>
<dbReference type="PANTHER" id="PTHR45947:SF3">
    <property type="entry name" value="SULFOQUINOVOSYL TRANSFERASE SQD2"/>
    <property type="match status" value="1"/>
</dbReference>
<name>A0ABQ6P6Y0_9SPHN</name>
<evidence type="ECO:0000313" key="2">
    <source>
        <dbReference type="EMBL" id="GMM60164.1"/>
    </source>
</evidence>
<organism evidence="2 3">
    <name type="scientific">Novosphingobium pituita</name>
    <dbReference type="NCBI Taxonomy" id="3056842"/>
    <lineage>
        <taxon>Bacteria</taxon>
        <taxon>Pseudomonadati</taxon>
        <taxon>Pseudomonadota</taxon>
        <taxon>Alphaproteobacteria</taxon>
        <taxon>Sphingomonadales</taxon>
        <taxon>Sphingomonadaceae</taxon>
        <taxon>Novosphingobium</taxon>
    </lineage>
</organism>
<dbReference type="EMBL" id="BTFW01000001">
    <property type="protein sequence ID" value="GMM60164.1"/>
    <property type="molecule type" value="Genomic_DNA"/>
</dbReference>
<reference evidence="2 3" key="1">
    <citation type="submission" date="2023-06" db="EMBL/GenBank/DDBJ databases">
        <title>Draft genome sequence of Novosphingobium sp. strain IK01.</title>
        <authorList>
            <person name="Hatamoto M."/>
            <person name="Ikarashi T."/>
            <person name="Yamaguchi T."/>
        </authorList>
    </citation>
    <scope>NUCLEOTIDE SEQUENCE [LARGE SCALE GENOMIC DNA]</scope>
    <source>
        <strain evidence="2 3">IK01</strain>
    </source>
</reference>
<dbReference type="RefSeq" id="WP_317973976.1">
    <property type="nucleotide sequence ID" value="NZ_BTFW01000001.1"/>
</dbReference>
<dbReference type="SUPFAM" id="SSF53756">
    <property type="entry name" value="UDP-Glycosyltransferase/glycogen phosphorylase"/>
    <property type="match status" value="1"/>
</dbReference>